<dbReference type="PRINTS" id="PR00382">
    <property type="entry name" value="LIPIDTRNSFER"/>
</dbReference>
<dbReference type="PANTHER" id="PTHR12428:SF34">
    <property type="entry name" value="MITOCHONDRIAL INNER MEMBRANE PROTEIN OXA1-LIKE"/>
    <property type="match status" value="1"/>
</dbReference>
<feature type="region of interest" description="Disordered" evidence="9">
    <location>
        <begin position="140"/>
        <end position="166"/>
    </location>
</feature>
<comment type="function">
    <text evidence="7">Plant non-specific lipid-transfer proteins transfer phospholipids as well as galactolipids across membranes. May play a role in wax or cutin deposition in the cell walls of expanding epidermal cells and certain secretory tissues.</text>
</comment>
<dbReference type="InterPro" id="IPR016140">
    <property type="entry name" value="Bifunc_inhib/LTP/seed_store"/>
</dbReference>
<name>A0A1R3KNI3_9ROSI</name>
<feature type="compositionally biased region" description="Polar residues" evidence="9">
    <location>
        <begin position="140"/>
        <end position="149"/>
    </location>
</feature>
<protein>
    <recommendedName>
        <fullName evidence="7">Non-specific lipid-transfer protein</fullName>
    </recommendedName>
</protein>
<dbReference type="Pfam" id="PF00234">
    <property type="entry name" value="Tryp_alpha_amyl"/>
    <property type="match status" value="1"/>
</dbReference>
<organism evidence="13 14">
    <name type="scientific">Corchorus olitorius</name>
    <dbReference type="NCBI Taxonomy" id="93759"/>
    <lineage>
        <taxon>Eukaryota</taxon>
        <taxon>Viridiplantae</taxon>
        <taxon>Streptophyta</taxon>
        <taxon>Embryophyta</taxon>
        <taxon>Tracheophyta</taxon>
        <taxon>Spermatophyta</taxon>
        <taxon>Magnoliopsida</taxon>
        <taxon>eudicotyledons</taxon>
        <taxon>Gunneridae</taxon>
        <taxon>Pentapetalae</taxon>
        <taxon>rosids</taxon>
        <taxon>malvids</taxon>
        <taxon>Malvales</taxon>
        <taxon>Malvaceae</taxon>
        <taxon>Grewioideae</taxon>
        <taxon>Apeibeae</taxon>
        <taxon>Corchorus</taxon>
    </lineage>
</organism>
<keyword evidence="5 10" id="KW-1133">Transmembrane helix</keyword>
<evidence type="ECO:0000256" key="5">
    <source>
        <dbReference type="ARBA" id="ARBA00022989"/>
    </source>
</evidence>
<dbReference type="GO" id="GO:0032979">
    <property type="term" value="P:protein insertion into mitochondrial inner membrane from matrix"/>
    <property type="evidence" value="ECO:0007669"/>
    <property type="project" value="TreeGrafter"/>
</dbReference>
<feature type="chain" id="PRO_5012232775" description="Non-specific lipid-transfer protein" evidence="11">
    <location>
        <begin position="21"/>
        <end position="512"/>
    </location>
</feature>
<dbReference type="SMART" id="SM00499">
    <property type="entry name" value="AAI"/>
    <property type="match status" value="1"/>
</dbReference>
<evidence type="ECO:0000256" key="10">
    <source>
        <dbReference type="SAM" id="Phobius"/>
    </source>
</evidence>
<evidence type="ECO:0000256" key="11">
    <source>
        <dbReference type="SAM" id="SignalP"/>
    </source>
</evidence>
<keyword evidence="6 10" id="KW-0472">Membrane</keyword>
<evidence type="ECO:0000256" key="6">
    <source>
        <dbReference type="ARBA" id="ARBA00023136"/>
    </source>
</evidence>
<evidence type="ECO:0000256" key="8">
    <source>
        <dbReference type="RuleBase" id="RU003945"/>
    </source>
</evidence>
<sequence length="512" mass="55484">MTHFINFLVLLALSTTLAIAEIPLAPSCVEVTMAVAPCLTFLKGAETPSPACCSGAQKLAKQASAKADREAVCGCLKNSLSKIGSYDPQRVPLIAKKCGVNMNIPPITSKTDCSTNYLLEMAFRRSISTRATLLSRRFNPSISHIPQTNTDDETKPLPPNSSQSQSPIHKLLFHGSYNAINGHGYSLSRERTSSLFPGAIGVGLPSVRFMSSSTGDGSERIEDLDFVAEVVTEKAADALAAAPPVLSEVAVAAADSYLPVAALQHLIDAVHSFSGLNWWASIALTTLLIRGLTVPFLIDQLKATTRLSLLRPRLEEIQRDIREKAMDPQSLAEGQKRMKALFDEYKVTPFTPLKGLLIQGPIFISFFLAIRNMAEKVPSFQSGGALWFLDLTTPDSLYILPVLTALTFWITVECNMQEGLEGNPIAGTMKKYSRIFAAVSIPLMAAFPKALFCYWFTSNLFSLAYGAVTANLINSLSSLDPVIKQPGVKKLLGVPQIPAPTDGKESKCSEER</sequence>
<evidence type="ECO:0000256" key="2">
    <source>
        <dbReference type="ARBA" id="ARBA00009748"/>
    </source>
</evidence>
<keyword evidence="7" id="KW-0446">Lipid-binding</keyword>
<dbReference type="GO" id="GO:0008289">
    <property type="term" value="F:lipid binding"/>
    <property type="evidence" value="ECO:0007669"/>
    <property type="project" value="UniProtKB-KW"/>
</dbReference>
<feature type="transmembrane region" description="Helical" evidence="10">
    <location>
        <begin position="435"/>
        <end position="457"/>
    </location>
</feature>
<comment type="similarity">
    <text evidence="8">Belongs to the OXA1/ALB3/YidC family.</text>
</comment>
<evidence type="ECO:0000313" key="14">
    <source>
        <dbReference type="Proteomes" id="UP000187203"/>
    </source>
</evidence>
<keyword evidence="14" id="KW-1185">Reference proteome</keyword>
<evidence type="ECO:0000256" key="3">
    <source>
        <dbReference type="ARBA" id="ARBA00010583"/>
    </source>
</evidence>
<feature type="domain" description="Bifunctional inhibitor/plant lipid transfer protein/seed storage helical" evidence="12">
    <location>
        <begin position="28"/>
        <end position="113"/>
    </location>
</feature>
<dbReference type="PANTHER" id="PTHR12428">
    <property type="entry name" value="OXA1"/>
    <property type="match status" value="1"/>
</dbReference>
<proteinExistence type="inferred from homology"/>
<dbReference type="STRING" id="93759.A0A1R3KNI3"/>
<feature type="signal peptide" evidence="11">
    <location>
        <begin position="1"/>
        <end position="20"/>
    </location>
</feature>
<dbReference type="CDD" id="cd20069">
    <property type="entry name" value="5TM_Oxa1-like"/>
    <property type="match status" value="1"/>
</dbReference>
<feature type="transmembrane region" description="Helical" evidence="10">
    <location>
        <begin position="356"/>
        <end position="374"/>
    </location>
</feature>
<keyword evidence="11" id="KW-0732">Signal</keyword>
<keyword evidence="4 8" id="KW-0812">Transmembrane</keyword>
<dbReference type="CDD" id="cd01960">
    <property type="entry name" value="nsLTP1"/>
    <property type="match status" value="1"/>
</dbReference>
<evidence type="ECO:0000256" key="9">
    <source>
        <dbReference type="SAM" id="MobiDB-lite"/>
    </source>
</evidence>
<dbReference type="GO" id="GO:0032977">
    <property type="term" value="F:membrane insertase activity"/>
    <property type="evidence" value="ECO:0007669"/>
    <property type="project" value="InterPro"/>
</dbReference>
<dbReference type="SUPFAM" id="SSF47699">
    <property type="entry name" value="Bifunctional inhibitor/lipid-transfer protein/seed storage 2S albumin"/>
    <property type="match status" value="1"/>
</dbReference>
<evidence type="ECO:0000256" key="7">
    <source>
        <dbReference type="RuleBase" id="RU000628"/>
    </source>
</evidence>
<evidence type="ECO:0000259" key="12">
    <source>
        <dbReference type="SMART" id="SM00499"/>
    </source>
</evidence>
<dbReference type="InterPro" id="IPR000528">
    <property type="entry name" value="Plant_nsLTP"/>
</dbReference>
<gene>
    <name evidence="13" type="ORF">COLO4_06294</name>
</gene>
<evidence type="ECO:0000256" key="4">
    <source>
        <dbReference type="ARBA" id="ARBA00022692"/>
    </source>
</evidence>
<accession>A0A1R3KNI3</accession>
<dbReference type="AlphaFoldDB" id="A0A1R3KNI3"/>
<reference evidence="14" key="1">
    <citation type="submission" date="2013-09" db="EMBL/GenBank/DDBJ databases">
        <title>Corchorus olitorius genome sequencing.</title>
        <authorList>
            <person name="Alam M."/>
            <person name="Haque M.S."/>
            <person name="Islam M.S."/>
            <person name="Emdad E.M."/>
            <person name="Islam M.M."/>
            <person name="Ahmed B."/>
            <person name="Halim A."/>
            <person name="Hossen Q.M.M."/>
            <person name="Hossain M.Z."/>
            <person name="Ahmed R."/>
            <person name="Khan M.M."/>
            <person name="Islam R."/>
            <person name="Rashid M.M."/>
            <person name="Khan S.A."/>
            <person name="Rahman M.S."/>
            <person name="Alam M."/>
            <person name="Yahiya A.S."/>
            <person name="Khan M.S."/>
            <person name="Azam M.S."/>
            <person name="Haque T."/>
            <person name="Lashkar M.Z.H."/>
            <person name="Akhand A.I."/>
            <person name="Morshed G."/>
            <person name="Roy S."/>
            <person name="Uddin K.S."/>
            <person name="Rabeya T."/>
            <person name="Hossain A.S."/>
            <person name="Chowdhury A."/>
            <person name="Snigdha A.R."/>
            <person name="Mortoza M.S."/>
            <person name="Matin S.A."/>
            <person name="Hoque S.M.E."/>
            <person name="Islam M.K."/>
            <person name="Roy D.K."/>
            <person name="Haider R."/>
            <person name="Moosa M.M."/>
            <person name="Elias S.M."/>
            <person name="Hasan A.M."/>
            <person name="Jahan S."/>
            <person name="Shafiuddin M."/>
            <person name="Mahmood N."/>
            <person name="Shommy N.S."/>
        </authorList>
    </citation>
    <scope>NUCLEOTIDE SEQUENCE [LARGE SCALE GENOMIC DNA]</scope>
    <source>
        <strain evidence="14">cv. O-4</strain>
    </source>
</reference>
<dbReference type="NCBIfam" id="TIGR03592">
    <property type="entry name" value="yidC_oxa1_cterm"/>
    <property type="match status" value="1"/>
</dbReference>
<dbReference type="InterPro" id="IPR036312">
    <property type="entry name" value="Bifun_inhib/LTP/seed_sf"/>
</dbReference>
<dbReference type="GO" id="GO:0006869">
    <property type="term" value="P:lipid transport"/>
    <property type="evidence" value="ECO:0007669"/>
    <property type="project" value="InterPro"/>
</dbReference>
<evidence type="ECO:0000256" key="1">
    <source>
        <dbReference type="ARBA" id="ARBA00004141"/>
    </source>
</evidence>
<dbReference type="Proteomes" id="UP000187203">
    <property type="component" value="Unassembled WGS sequence"/>
</dbReference>
<comment type="similarity">
    <text evidence="3">Belongs to the OXA1/ALB3/YidC (TC 2.A.9.2) family.</text>
</comment>
<comment type="caution">
    <text evidence="13">The sequence shown here is derived from an EMBL/GenBank/DDBJ whole genome shotgun (WGS) entry which is preliminary data.</text>
</comment>
<dbReference type="EMBL" id="AWUE01012661">
    <property type="protein sequence ID" value="OMP08619.1"/>
    <property type="molecule type" value="Genomic_DNA"/>
</dbReference>
<dbReference type="OrthoDB" id="2148490at2759"/>
<evidence type="ECO:0000313" key="13">
    <source>
        <dbReference type="EMBL" id="OMP08619.1"/>
    </source>
</evidence>
<dbReference type="InterPro" id="IPR028055">
    <property type="entry name" value="YidC/Oxa/ALB_C"/>
</dbReference>
<dbReference type="InterPro" id="IPR001708">
    <property type="entry name" value="YidC/ALB3/OXA1/COX18"/>
</dbReference>
<dbReference type="Gene3D" id="1.10.110.10">
    <property type="entry name" value="Plant lipid-transfer and hydrophobic proteins"/>
    <property type="match status" value="1"/>
</dbReference>
<comment type="subcellular location">
    <subcellularLocation>
        <location evidence="1 8">Membrane</location>
        <topology evidence="1 8">Multi-pass membrane protein</topology>
    </subcellularLocation>
</comment>
<dbReference type="Pfam" id="PF02096">
    <property type="entry name" value="60KD_IMP"/>
    <property type="match status" value="1"/>
</dbReference>
<dbReference type="GO" id="GO:0005743">
    <property type="term" value="C:mitochondrial inner membrane"/>
    <property type="evidence" value="ECO:0007669"/>
    <property type="project" value="TreeGrafter"/>
</dbReference>
<keyword evidence="7" id="KW-0813">Transport</keyword>
<comment type="similarity">
    <text evidence="2 7">Belongs to the plant LTP family.</text>
</comment>